<dbReference type="Proteomes" id="UP001597185">
    <property type="component" value="Unassembled WGS sequence"/>
</dbReference>
<evidence type="ECO:0000313" key="1">
    <source>
        <dbReference type="EMBL" id="MFD1570207.1"/>
    </source>
</evidence>
<dbReference type="RefSeq" id="WP_048076031.1">
    <property type="nucleotide sequence ID" value="NZ_JANHDL010000004.1"/>
</dbReference>
<protein>
    <submittedName>
        <fullName evidence="1">Uncharacterized protein</fullName>
    </submittedName>
</protein>
<dbReference type="AlphaFoldDB" id="A0ABD6BYH5"/>
<comment type="caution">
    <text evidence="1">The sequence shown here is derived from an EMBL/GenBank/DDBJ whole genome shotgun (WGS) entry which is preliminary data.</text>
</comment>
<proteinExistence type="predicted"/>
<organism evidence="1 2">
    <name type="scientific">Halorubrum laminariae</name>
    <dbReference type="NCBI Taxonomy" id="1433523"/>
    <lineage>
        <taxon>Archaea</taxon>
        <taxon>Methanobacteriati</taxon>
        <taxon>Methanobacteriota</taxon>
        <taxon>Stenosarchaea group</taxon>
        <taxon>Halobacteria</taxon>
        <taxon>Halobacteriales</taxon>
        <taxon>Haloferacaceae</taxon>
        <taxon>Halorubrum</taxon>
    </lineage>
</organism>
<dbReference type="EMBL" id="JBHUDB010000002">
    <property type="protein sequence ID" value="MFD1570207.1"/>
    <property type="molecule type" value="Genomic_DNA"/>
</dbReference>
<gene>
    <name evidence="1" type="ORF">ACFR9T_06345</name>
</gene>
<keyword evidence="2" id="KW-1185">Reference proteome</keyword>
<reference evidence="1 2" key="1">
    <citation type="journal article" date="2019" name="Int. J. Syst. Evol. Microbiol.">
        <title>The Global Catalogue of Microorganisms (GCM) 10K type strain sequencing project: providing services to taxonomists for standard genome sequencing and annotation.</title>
        <authorList>
            <consortium name="The Broad Institute Genomics Platform"/>
            <consortium name="The Broad Institute Genome Sequencing Center for Infectious Disease"/>
            <person name="Wu L."/>
            <person name="Ma J."/>
        </authorList>
    </citation>
    <scope>NUCLEOTIDE SEQUENCE [LARGE SCALE GENOMIC DNA]</scope>
    <source>
        <strain evidence="1 2">CGMCC 1.12689</strain>
    </source>
</reference>
<name>A0ABD6BYH5_9EURY</name>
<sequence length="100" mass="11473">MAPKTDTSLKSTDIANTTQLLQAPMSQVECGRAVLVRRNEADKIVQHAGRVTKRSHPFITLRQASHTVDVNLTEHDWELADWIPIRSPTERMLIKQEWEK</sequence>
<evidence type="ECO:0000313" key="2">
    <source>
        <dbReference type="Proteomes" id="UP001597185"/>
    </source>
</evidence>
<accession>A0ABD6BYH5</accession>